<evidence type="ECO:0000256" key="2">
    <source>
        <dbReference type="ARBA" id="ARBA00006019"/>
    </source>
</evidence>
<dbReference type="SUPFAM" id="SSF75632">
    <property type="entry name" value="Cullin homology domain"/>
    <property type="match status" value="1"/>
</dbReference>
<sequence length="728" mass="84576">MQSARKIAIKNFKRRFADTEETFEKQWNELSTSIGAIQTQQKVGTSLEQLYKTVEVIASTEKGASMAYHLLVAKIRSHMSSCRENVSFDKSPEDFLTTLNQLWANHWEQTLLIRNIFLYLDRTFVLQDVGKASIWDASLSIFREEIVESTRIRHRLILDLLGIIKRERQGEKVDRSLLRSLLRMLTNLQLYSSIFEGPFFEETKNLYSAEGEALVRDLKPTEYLVHVEKRLFEEEERVDVYLDENTRKPLIAIVEAALIEAHTNTILTKGADSMITGGCYDDIRRLYELLGRVKDGHNRLRNSFSNYIKKVGSEMVADSERDATLVNDLMEFKEKMDHIITICFADADRFWQAERDAFDYFISTRPNKPAELIAKFIDSKLRLANKEASDEEMDHLMDRVVAIFRFIQGKDVFEAFYKKDLAKRLLLNRSASVDAEKIMLAKLRQECGSAFTHKLDAMFRDMENSKEYMTYFKQYCDHLQDQGTKQLPMEFNVNVLTCGQWPSYDIAEMSLPQELSMCLTRYQDFYTSKHANKRLQWLHALGNCVLKATFRTGCVKELLVSLYQCLVLLLFNCKSEWTYEEILANTKIEAKELQRTLQSLACAKVRVLLKVPKGRDINSDDKFTVNTAIQEKLFRIKISQVQMKETPEEHAKVEEEVSADRQYAIDAAVVRIMKTRKTLPHTQLIQELFSQLRFPVKAADLKARISSLIEREYVTRDPDDPNIYKYVA</sequence>
<keyword evidence="4" id="KW-0833">Ubl conjugation pathway</keyword>
<dbReference type="Gene3D" id="1.20.1310.10">
    <property type="entry name" value="Cullin Repeats"/>
    <property type="match status" value="4"/>
</dbReference>
<dbReference type="OrthoDB" id="27073at2759"/>
<keyword evidence="3" id="KW-1017">Isopeptide bond</keyword>
<dbReference type="GO" id="GO:0031625">
    <property type="term" value="F:ubiquitin protein ligase binding"/>
    <property type="evidence" value="ECO:0007669"/>
    <property type="project" value="InterPro"/>
</dbReference>
<evidence type="ECO:0000256" key="7">
    <source>
        <dbReference type="RuleBase" id="RU003829"/>
    </source>
</evidence>
<dbReference type="Gene3D" id="3.30.230.130">
    <property type="entry name" value="Cullin, Chain C, Domain 2"/>
    <property type="match status" value="1"/>
</dbReference>
<dbReference type="GO" id="GO:0006511">
    <property type="term" value="P:ubiquitin-dependent protein catabolic process"/>
    <property type="evidence" value="ECO:0007669"/>
    <property type="project" value="InterPro"/>
</dbReference>
<dbReference type="InterPro" id="IPR036388">
    <property type="entry name" value="WH-like_DNA-bd_sf"/>
</dbReference>
<proteinExistence type="inferred from homology"/>
<gene>
    <name evidence="9" type="ORF">WR25_24733</name>
</gene>
<dbReference type="SMART" id="SM00182">
    <property type="entry name" value="CULLIN"/>
    <property type="match status" value="1"/>
</dbReference>
<evidence type="ECO:0000256" key="5">
    <source>
        <dbReference type="ARBA" id="ARBA00022843"/>
    </source>
</evidence>
<dbReference type="PANTHER" id="PTHR11932">
    <property type="entry name" value="CULLIN"/>
    <property type="match status" value="1"/>
</dbReference>
<feature type="domain" description="Cullin family profile" evidence="8">
    <location>
        <begin position="368"/>
        <end position="601"/>
    </location>
</feature>
<keyword evidence="5" id="KW-0832">Ubl conjugation</keyword>
<dbReference type="InterPro" id="IPR059120">
    <property type="entry name" value="Cullin-like_AB"/>
</dbReference>
<dbReference type="InterPro" id="IPR016158">
    <property type="entry name" value="Cullin_homology"/>
</dbReference>
<dbReference type="SUPFAM" id="SSF74788">
    <property type="entry name" value="Cullin repeat-like"/>
    <property type="match status" value="1"/>
</dbReference>
<dbReference type="GO" id="GO:0031461">
    <property type="term" value="C:cullin-RING ubiquitin ligase complex"/>
    <property type="evidence" value="ECO:0007669"/>
    <property type="project" value="InterPro"/>
</dbReference>
<dbReference type="InterPro" id="IPR036317">
    <property type="entry name" value="Cullin_homology_sf"/>
</dbReference>
<dbReference type="EMBL" id="LIAE01007315">
    <property type="protein sequence ID" value="PAV80121.1"/>
    <property type="molecule type" value="Genomic_DNA"/>
</dbReference>
<dbReference type="PROSITE" id="PS01256">
    <property type="entry name" value="CULLIN_1"/>
    <property type="match status" value="1"/>
</dbReference>
<evidence type="ECO:0000313" key="10">
    <source>
        <dbReference type="Proteomes" id="UP000218231"/>
    </source>
</evidence>
<evidence type="ECO:0000256" key="3">
    <source>
        <dbReference type="ARBA" id="ARBA00022499"/>
    </source>
</evidence>
<dbReference type="InterPro" id="IPR045093">
    <property type="entry name" value="Cullin"/>
</dbReference>
<name>A0A2A2L1J7_9BILA</name>
<dbReference type="SUPFAM" id="SSF46785">
    <property type="entry name" value="Winged helix' DNA-binding domain"/>
    <property type="match status" value="1"/>
</dbReference>
<evidence type="ECO:0000256" key="6">
    <source>
        <dbReference type="PROSITE-ProRule" id="PRU00330"/>
    </source>
</evidence>
<dbReference type="InterPro" id="IPR016159">
    <property type="entry name" value="Cullin_repeat-like_dom_sf"/>
</dbReference>
<dbReference type="Pfam" id="PF00888">
    <property type="entry name" value="Cullin"/>
    <property type="match status" value="1"/>
</dbReference>
<dbReference type="InterPro" id="IPR016157">
    <property type="entry name" value="Cullin_CS"/>
</dbReference>
<evidence type="ECO:0000259" key="8">
    <source>
        <dbReference type="PROSITE" id="PS50069"/>
    </source>
</evidence>
<dbReference type="STRING" id="2018661.A0A2A2L1J7"/>
<dbReference type="InterPro" id="IPR019559">
    <property type="entry name" value="Cullin_neddylation_domain"/>
</dbReference>
<dbReference type="InterPro" id="IPR001373">
    <property type="entry name" value="Cullin_N"/>
</dbReference>
<dbReference type="FunFam" id="1.10.10.10:FF:000274">
    <property type="entry name" value="Cullin 4B"/>
    <property type="match status" value="1"/>
</dbReference>
<accession>A0A2A2L1J7</accession>
<dbReference type="FunFam" id="1.20.1310.10:FF:000001">
    <property type="entry name" value="Cullin 3"/>
    <property type="match status" value="1"/>
</dbReference>
<evidence type="ECO:0000256" key="4">
    <source>
        <dbReference type="ARBA" id="ARBA00022786"/>
    </source>
</evidence>
<comment type="caution">
    <text evidence="9">The sequence shown here is derived from an EMBL/GenBank/DDBJ whole genome shotgun (WGS) entry which is preliminary data.</text>
</comment>
<dbReference type="InterPro" id="IPR036390">
    <property type="entry name" value="WH_DNA-bd_sf"/>
</dbReference>
<dbReference type="FunFam" id="1.20.1310.10:FF:000003">
    <property type="entry name" value="Cullin 4A"/>
    <property type="match status" value="1"/>
</dbReference>
<dbReference type="AlphaFoldDB" id="A0A2A2L1J7"/>
<keyword evidence="10" id="KW-1185">Reference proteome</keyword>
<dbReference type="Pfam" id="PF10557">
    <property type="entry name" value="Cullin_Nedd8"/>
    <property type="match status" value="1"/>
</dbReference>
<evidence type="ECO:0000256" key="1">
    <source>
        <dbReference type="ARBA" id="ARBA00004906"/>
    </source>
</evidence>
<dbReference type="Proteomes" id="UP000218231">
    <property type="component" value="Unassembled WGS sequence"/>
</dbReference>
<dbReference type="PROSITE" id="PS50069">
    <property type="entry name" value="CULLIN_2"/>
    <property type="match status" value="1"/>
</dbReference>
<dbReference type="SMART" id="SM00884">
    <property type="entry name" value="Cullin_Nedd8"/>
    <property type="match status" value="1"/>
</dbReference>
<dbReference type="FunFam" id="1.20.1310.10:FF:000004">
    <property type="entry name" value="Cullin 4B"/>
    <property type="match status" value="1"/>
</dbReference>
<reference evidence="9 10" key="1">
    <citation type="journal article" date="2017" name="Curr. Biol.">
        <title>Genome architecture and evolution of a unichromosomal asexual nematode.</title>
        <authorList>
            <person name="Fradin H."/>
            <person name="Zegar C."/>
            <person name="Gutwein M."/>
            <person name="Lucas J."/>
            <person name="Kovtun M."/>
            <person name="Corcoran D."/>
            <person name="Baugh L.R."/>
            <person name="Kiontke K."/>
            <person name="Gunsalus K."/>
            <person name="Fitch D.H."/>
            <person name="Piano F."/>
        </authorList>
    </citation>
    <scope>NUCLEOTIDE SEQUENCE [LARGE SCALE GENOMIC DNA]</scope>
    <source>
        <strain evidence="9">PF1309</strain>
    </source>
</reference>
<protein>
    <recommendedName>
        <fullName evidence="8">Cullin family profile domain-containing protein</fullName>
    </recommendedName>
</protein>
<comment type="similarity">
    <text evidence="2 6 7">Belongs to the cullin family.</text>
</comment>
<comment type="pathway">
    <text evidence="1">Protein modification; protein ubiquitination.</text>
</comment>
<organism evidence="9 10">
    <name type="scientific">Diploscapter pachys</name>
    <dbReference type="NCBI Taxonomy" id="2018661"/>
    <lineage>
        <taxon>Eukaryota</taxon>
        <taxon>Metazoa</taxon>
        <taxon>Ecdysozoa</taxon>
        <taxon>Nematoda</taxon>
        <taxon>Chromadorea</taxon>
        <taxon>Rhabditida</taxon>
        <taxon>Rhabditina</taxon>
        <taxon>Rhabditomorpha</taxon>
        <taxon>Rhabditoidea</taxon>
        <taxon>Rhabditidae</taxon>
        <taxon>Diploscapter</taxon>
    </lineage>
</organism>
<dbReference type="Gene3D" id="1.10.10.10">
    <property type="entry name" value="Winged helix-like DNA-binding domain superfamily/Winged helix DNA-binding domain"/>
    <property type="match status" value="1"/>
</dbReference>
<dbReference type="FunFam" id="3.30.230.130:FF:000001">
    <property type="entry name" value="Cullin 4A"/>
    <property type="match status" value="1"/>
</dbReference>
<evidence type="ECO:0000313" key="9">
    <source>
        <dbReference type="EMBL" id="PAV80121.1"/>
    </source>
</evidence>
<dbReference type="Pfam" id="PF26557">
    <property type="entry name" value="Cullin_AB"/>
    <property type="match status" value="1"/>
</dbReference>